<keyword evidence="10" id="KW-0902">Two-component regulatory system</keyword>
<dbReference type="SUPFAM" id="SSF55874">
    <property type="entry name" value="ATPase domain of HSP90 chaperone/DNA topoisomerase II/histidine kinase"/>
    <property type="match status" value="1"/>
</dbReference>
<keyword evidence="11" id="KW-0675">Receptor</keyword>
<evidence type="ECO:0000313" key="16">
    <source>
        <dbReference type="Proteomes" id="UP001055057"/>
    </source>
</evidence>
<keyword evidence="16" id="KW-1185">Reference proteome</keyword>
<dbReference type="CDD" id="cd00130">
    <property type="entry name" value="PAS"/>
    <property type="match status" value="1"/>
</dbReference>
<dbReference type="PRINTS" id="PR01033">
    <property type="entry name" value="PHYTOCHROME"/>
</dbReference>
<dbReference type="Pfam" id="PF08446">
    <property type="entry name" value="PAS_2"/>
    <property type="match status" value="1"/>
</dbReference>
<dbReference type="SUPFAM" id="SSF55785">
    <property type="entry name" value="PYP-like sensor domain (PAS domain)"/>
    <property type="match status" value="2"/>
</dbReference>
<dbReference type="InterPro" id="IPR029016">
    <property type="entry name" value="GAF-like_dom_sf"/>
</dbReference>
<evidence type="ECO:0000313" key="15">
    <source>
        <dbReference type="EMBL" id="GJE58396.1"/>
    </source>
</evidence>
<gene>
    <name evidence="15" type="primary">cph1</name>
    <name evidence="15" type="ORF">MPOCJGCO_0477</name>
</gene>
<evidence type="ECO:0000256" key="8">
    <source>
        <dbReference type="ARBA" id="ARBA00022840"/>
    </source>
</evidence>
<comment type="similarity">
    <text evidence="1">In the N-terminal section; belongs to the phytochrome family.</text>
</comment>
<dbReference type="InterPro" id="IPR013767">
    <property type="entry name" value="PAS_fold"/>
</dbReference>
<keyword evidence="6" id="KW-0547">Nucleotide-binding</keyword>
<feature type="domain" description="Phytochrome chromophore attachment site" evidence="12">
    <location>
        <begin position="286"/>
        <end position="444"/>
    </location>
</feature>
<reference evidence="15" key="1">
    <citation type="journal article" date="2021" name="Front. Microbiol.">
        <title>Comprehensive Comparative Genomics and Phenotyping of Methylobacterium Species.</title>
        <authorList>
            <person name="Alessa O."/>
            <person name="Ogura Y."/>
            <person name="Fujitani Y."/>
            <person name="Takami H."/>
            <person name="Hayashi T."/>
            <person name="Sahin N."/>
            <person name="Tani A."/>
        </authorList>
    </citation>
    <scope>NUCLEOTIDE SEQUENCE</scope>
    <source>
        <strain evidence="15">DSM 23632</strain>
    </source>
</reference>
<evidence type="ECO:0000256" key="1">
    <source>
        <dbReference type="ARBA" id="ARBA00006402"/>
    </source>
</evidence>
<evidence type="ECO:0000256" key="7">
    <source>
        <dbReference type="ARBA" id="ARBA00022777"/>
    </source>
</evidence>
<dbReference type="Pfam" id="PF00360">
    <property type="entry name" value="PHY"/>
    <property type="match status" value="1"/>
</dbReference>
<dbReference type="PROSITE" id="PS50112">
    <property type="entry name" value="PAS"/>
    <property type="match status" value="1"/>
</dbReference>
<dbReference type="SMART" id="SM00065">
    <property type="entry name" value="GAF"/>
    <property type="match status" value="1"/>
</dbReference>
<accession>A0ABQ4TSV5</accession>
<dbReference type="Pfam" id="PF02518">
    <property type="entry name" value="HATPase_c"/>
    <property type="match status" value="1"/>
</dbReference>
<dbReference type="SUPFAM" id="SSF55781">
    <property type="entry name" value="GAF domain-like"/>
    <property type="match status" value="2"/>
</dbReference>
<dbReference type="CDD" id="cd16936">
    <property type="entry name" value="HATPase_RsbW-like"/>
    <property type="match status" value="1"/>
</dbReference>
<reference evidence="15" key="2">
    <citation type="submission" date="2021-08" db="EMBL/GenBank/DDBJ databases">
        <authorList>
            <person name="Tani A."/>
            <person name="Ola A."/>
            <person name="Ogura Y."/>
            <person name="Katsura K."/>
            <person name="Hayashi T."/>
        </authorList>
    </citation>
    <scope>NUCLEOTIDE SEQUENCE</scope>
    <source>
        <strain evidence="15">DSM 23632</strain>
    </source>
</reference>
<comment type="caution">
    <text evidence="15">The sequence shown here is derived from an EMBL/GenBank/DDBJ whole genome shotgun (WGS) entry which is preliminary data.</text>
</comment>
<keyword evidence="2" id="KW-0600">Photoreceptor protein</keyword>
<dbReference type="InterPro" id="IPR003594">
    <property type="entry name" value="HATPase_dom"/>
</dbReference>
<dbReference type="InterPro" id="IPR005467">
    <property type="entry name" value="His_kinase_dom"/>
</dbReference>
<evidence type="ECO:0000259" key="13">
    <source>
        <dbReference type="PROSITE" id="PS50109"/>
    </source>
</evidence>
<evidence type="ECO:0000256" key="4">
    <source>
        <dbReference type="ARBA" id="ARBA00022606"/>
    </source>
</evidence>
<dbReference type="InterPro" id="IPR013654">
    <property type="entry name" value="PAS_2"/>
</dbReference>
<dbReference type="Gene3D" id="3.30.565.10">
    <property type="entry name" value="Histidine kinase-like ATPase, C-terminal domain"/>
    <property type="match status" value="1"/>
</dbReference>
<dbReference type="Pfam" id="PF01590">
    <property type="entry name" value="GAF"/>
    <property type="match status" value="1"/>
</dbReference>
<evidence type="ECO:0000259" key="12">
    <source>
        <dbReference type="PROSITE" id="PS50046"/>
    </source>
</evidence>
<sequence>MPPPVAVGEPVDLDALAPADLDRLDAGVIGLDAAGVVLLFSAGASTLCGLSPDAVLGRNYFREVVPSANVPSFFGRFLAGTRRSDFDETFEFVFGRLPQPMRARVRMLRGRERYWLTIQPMESLGAGQSREAVIAAVGRRARAEPVDPSLCEREPIHVPGSIQPNAVLLAADAGDLAILAHSTNVQDILADSTLSVAGLSLDAVLPAAFVDLIRARLASGTLDDGRSVRRVLTLPGRTTTYHTVAHAHAGRVIVELELAPDRPEDFGIASQIDSELAVGRLRAAGTLTGAARIAALEIRALTGFECVLVYRFDPDWNGEAIAEDKVADWSRALLGLRFPASDIPAQARALYTRAKSRFVIDRDCVPVPLVAAPSAGNGPVDLTFAQNRTLSPIHLEYQRNLGVDGSMSISIMVEGRLWGLMIGHHRRPHYVPPETRAAATVLTEAFAMRVQEIESRRLWAERQAHLDTEARLVRELTRSDDFVAALTAGSVTLLDLFGATGAGIVSGDRITLIGRTPPASCVGEIAAWLKGRLAPGEPGYSSDAFTAAFPAAAPHRETASGLLATFVDLSRENLLLWFRPEVASTVTWSGDPRKPVLIGSGPVAVLPRRSFERWVEERRGHATPWAEWQVSLAVSLARAVEGVVLRQRRKIDELTGLLAEKEKLLAQKDILTREIDHRVKNSLQIVSAFLQMQRRQVTDPAARQAFADTSARVMSVARVHDSLYQAETIEEVDLGQTIETLCADLAGLAGAGHAVDLTAEPGLMVPYRKAVALSLIATELVTNAFKYAGNPAGGARVAVSVSAAGPGTVRLRVCDDGAGLPADWAEPRVPGKGKGMSKGSGLGMKLIRAMLDQINASLEVANAPGACFTITA</sequence>
<dbReference type="RefSeq" id="WP_238181028.1">
    <property type="nucleotide sequence ID" value="NZ_BPRB01000029.1"/>
</dbReference>
<name>A0ABQ4TSV5_9HYPH</name>
<keyword evidence="3" id="KW-0597">Phosphoprotein</keyword>
<organism evidence="15 16">
    <name type="scientific">Methylobacterium trifolii</name>
    <dbReference type="NCBI Taxonomy" id="1003092"/>
    <lineage>
        <taxon>Bacteria</taxon>
        <taxon>Pseudomonadati</taxon>
        <taxon>Pseudomonadota</taxon>
        <taxon>Alphaproteobacteria</taxon>
        <taxon>Hyphomicrobiales</taxon>
        <taxon>Methylobacteriaceae</taxon>
        <taxon>Methylobacterium</taxon>
    </lineage>
</organism>
<dbReference type="InterPro" id="IPR013515">
    <property type="entry name" value="Phytochrome_cen-reg"/>
</dbReference>
<dbReference type="InterPro" id="IPR043150">
    <property type="entry name" value="Phytochrome_PHY_sf"/>
</dbReference>
<dbReference type="Pfam" id="PF07568">
    <property type="entry name" value="HisKA_2"/>
    <property type="match status" value="1"/>
</dbReference>
<proteinExistence type="inferred from homology"/>
<dbReference type="EMBL" id="BPRB01000029">
    <property type="protein sequence ID" value="GJE58396.1"/>
    <property type="molecule type" value="Genomic_DNA"/>
</dbReference>
<dbReference type="Gene3D" id="3.30.450.40">
    <property type="match status" value="1"/>
</dbReference>
<dbReference type="InterPro" id="IPR000014">
    <property type="entry name" value="PAS"/>
</dbReference>
<keyword evidence="8" id="KW-0067">ATP-binding</keyword>
<dbReference type="PANTHER" id="PTHR43065:SF23">
    <property type="entry name" value="SENSOR HISTIDINE KINASE PDTAS"/>
    <property type="match status" value="1"/>
</dbReference>
<dbReference type="Proteomes" id="UP001055057">
    <property type="component" value="Unassembled WGS sequence"/>
</dbReference>
<keyword evidence="9" id="KW-0157">Chromophore</keyword>
<dbReference type="InterPro" id="IPR016132">
    <property type="entry name" value="Phyto_chromo_attachment"/>
</dbReference>
<dbReference type="InterPro" id="IPR001294">
    <property type="entry name" value="Phytochrome"/>
</dbReference>
<dbReference type="Gene3D" id="3.30.450.270">
    <property type="match status" value="1"/>
</dbReference>
<dbReference type="InterPro" id="IPR003018">
    <property type="entry name" value="GAF"/>
</dbReference>
<dbReference type="SMART" id="SM00387">
    <property type="entry name" value="HATPase_c"/>
    <property type="match status" value="1"/>
</dbReference>
<evidence type="ECO:0000256" key="6">
    <source>
        <dbReference type="ARBA" id="ARBA00022741"/>
    </source>
</evidence>
<keyword evidence="4" id="KW-0716">Sensory transduction</keyword>
<evidence type="ECO:0000256" key="11">
    <source>
        <dbReference type="ARBA" id="ARBA00023170"/>
    </source>
</evidence>
<dbReference type="Pfam" id="PF00989">
    <property type="entry name" value="PAS"/>
    <property type="match status" value="1"/>
</dbReference>
<feature type="domain" description="Histidine kinase" evidence="13">
    <location>
        <begin position="674"/>
        <end position="872"/>
    </location>
</feature>
<keyword evidence="7" id="KW-0418">Kinase</keyword>
<evidence type="ECO:0000256" key="2">
    <source>
        <dbReference type="ARBA" id="ARBA00022543"/>
    </source>
</evidence>
<protein>
    <submittedName>
        <fullName evidence="15">Phytochrome-like protein cph1</fullName>
    </submittedName>
</protein>
<evidence type="ECO:0000259" key="14">
    <source>
        <dbReference type="PROSITE" id="PS50112"/>
    </source>
</evidence>
<evidence type="ECO:0000256" key="3">
    <source>
        <dbReference type="ARBA" id="ARBA00022553"/>
    </source>
</evidence>
<evidence type="ECO:0000256" key="9">
    <source>
        <dbReference type="ARBA" id="ARBA00022991"/>
    </source>
</evidence>
<dbReference type="InterPro" id="IPR035965">
    <property type="entry name" value="PAS-like_dom_sf"/>
</dbReference>
<dbReference type="PROSITE" id="PS50109">
    <property type="entry name" value="HIS_KIN"/>
    <property type="match status" value="1"/>
</dbReference>
<dbReference type="PROSITE" id="PS50046">
    <property type="entry name" value="PHYTOCHROME_2"/>
    <property type="match status" value="1"/>
</dbReference>
<keyword evidence="5" id="KW-0808">Transferase</keyword>
<dbReference type="InterPro" id="IPR036890">
    <property type="entry name" value="HATPase_C_sf"/>
</dbReference>
<feature type="domain" description="PAS" evidence="14">
    <location>
        <begin position="21"/>
        <end position="65"/>
    </location>
</feature>
<dbReference type="PANTHER" id="PTHR43065">
    <property type="entry name" value="SENSOR HISTIDINE KINASE"/>
    <property type="match status" value="1"/>
</dbReference>
<dbReference type="InterPro" id="IPR011495">
    <property type="entry name" value="Sig_transdc_His_kin_sub2_dim/P"/>
</dbReference>
<evidence type="ECO:0000256" key="10">
    <source>
        <dbReference type="ARBA" id="ARBA00023012"/>
    </source>
</evidence>
<evidence type="ECO:0000256" key="5">
    <source>
        <dbReference type="ARBA" id="ARBA00022679"/>
    </source>
</evidence>
<dbReference type="Gene3D" id="3.30.450.20">
    <property type="entry name" value="PAS domain"/>
    <property type="match status" value="2"/>
</dbReference>